<gene>
    <name evidence="1" type="ORF">N7463_010660</name>
</gene>
<sequence>MSIEHTRDWSTLLPAEKPNGPIDQAFQLPNIECFTLYRFPCVLKHPSGYDTWRNEIYHTLKIHNLHRLIDSNIVRPYKDSPNARKWQQMSIEVRNWIAWNMDPILVRMIVKEQARAQLADEFMTGADVLLRQFTRSPQDPEDVSDVLLKFIGCQRRHYSSARWFVHRLMEYYTHTMNMKLRIPPFVPLLILLAQIEGDVGPAFVNLRYERLENMNNIAEDVTKGYFENVYFDVLEYLDSMDQSRRLIEED</sequence>
<evidence type="ECO:0000313" key="2">
    <source>
        <dbReference type="Proteomes" id="UP001149954"/>
    </source>
</evidence>
<dbReference type="EMBL" id="JAPWDS010000006">
    <property type="protein sequence ID" value="KAJ5494573.1"/>
    <property type="molecule type" value="Genomic_DNA"/>
</dbReference>
<proteinExistence type="predicted"/>
<dbReference type="AlphaFoldDB" id="A0A9X0C1G6"/>
<evidence type="ECO:0000313" key="1">
    <source>
        <dbReference type="EMBL" id="KAJ5494573.1"/>
    </source>
</evidence>
<comment type="caution">
    <text evidence="1">The sequence shown here is derived from an EMBL/GenBank/DDBJ whole genome shotgun (WGS) entry which is preliminary data.</text>
</comment>
<reference evidence="1" key="2">
    <citation type="journal article" date="2023" name="IMA Fungus">
        <title>Comparative genomic study of the Penicillium genus elucidates a diverse pangenome and 15 lateral gene transfer events.</title>
        <authorList>
            <person name="Petersen C."/>
            <person name="Sorensen T."/>
            <person name="Nielsen M.R."/>
            <person name="Sondergaard T.E."/>
            <person name="Sorensen J.L."/>
            <person name="Fitzpatrick D.A."/>
            <person name="Frisvad J.C."/>
            <person name="Nielsen K.L."/>
        </authorList>
    </citation>
    <scope>NUCLEOTIDE SEQUENCE</scope>
    <source>
        <strain evidence="1">IBT 29495</strain>
    </source>
</reference>
<organism evidence="1 2">
    <name type="scientific">Penicillium fimorum</name>
    <dbReference type="NCBI Taxonomy" id="1882269"/>
    <lineage>
        <taxon>Eukaryota</taxon>
        <taxon>Fungi</taxon>
        <taxon>Dikarya</taxon>
        <taxon>Ascomycota</taxon>
        <taxon>Pezizomycotina</taxon>
        <taxon>Eurotiomycetes</taxon>
        <taxon>Eurotiomycetidae</taxon>
        <taxon>Eurotiales</taxon>
        <taxon>Aspergillaceae</taxon>
        <taxon>Penicillium</taxon>
    </lineage>
</organism>
<dbReference type="OrthoDB" id="4259427at2759"/>
<reference evidence="1" key="1">
    <citation type="submission" date="2022-12" db="EMBL/GenBank/DDBJ databases">
        <authorList>
            <person name="Petersen C."/>
        </authorList>
    </citation>
    <scope>NUCLEOTIDE SEQUENCE</scope>
    <source>
        <strain evidence="1">IBT 29495</strain>
    </source>
</reference>
<name>A0A9X0C1G6_9EURO</name>
<accession>A0A9X0C1G6</accession>
<dbReference type="Proteomes" id="UP001149954">
    <property type="component" value="Unassembled WGS sequence"/>
</dbReference>
<keyword evidence="2" id="KW-1185">Reference proteome</keyword>
<protein>
    <submittedName>
        <fullName evidence="1">Uncharacterized protein</fullName>
    </submittedName>
</protein>